<reference evidence="2" key="1">
    <citation type="submission" date="2013-12" db="EMBL/GenBank/DDBJ databases">
        <title>The Genome Sequence of Aphanomyces invadans NJM9701.</title>
        <authorList>
            <consortium name="The Broad Institute Genomics Platform"/>
            <person name="Russ C."/>
            <person name="Tyler B."/>
            <person name="van West P."/>
            <person name="Dieguez-Uribeondo J."/>
            <person name="Young S.K."/>
            <person name="Zeng Q."/>
            <person name="Gargeya S."/>
            <person name="Fitzgerald M."/>
            <person name="Abouelleil A."/>
            <person name="Alvarado L."/>
            <person name="Chapman S.B."/>
            <person name="Gainer-Dewar J."/>
            <person name="Goldberg J."/>
            <person name="Griggs A."/>
            <person name="Gujja S."/>
            <person name="Hansen M."/>
            <person name="Howarth C."/>
            <person name="Imamovic A."/>
            <person name="Ireland A."/>
            <person name="Larimer J."/>
            <person name="McCowan C."/>
            <person name="Murphy C."/>
            <person name="Pearson M."/>
            <person name="Poon T.W."/>
            <person name="Priest M."/>
            <person name="Roberts A."/>
            <person name="Saif S."/>
            <person name="Shea T."/>
            <person name="Sykes S."/>
            <person name="Wortman J."/>
            <person name="Nusbaum C."/>
            <person name="Birren B."/>
        </authorList>
    </citation>
    <scope>NUCLEOTIDE SEQUENCE [LARGE SCALE GENOMIC DNA]</scope>
    <source>
        <strain evidence="2">NJM9701</strain>
    </source>
</reference>
<dbReference type="AlphaFoldDB" id="A0A024UMC2"/>
<accession>A0A024UMC2</accession>
<feature type="compositionally biased region" description="Low complexity" evidence="1">
    <location>
        <begin position="1"/>
        <end position="22"/>
    </location>
</feature>
<evidence type="ECO:0000313" key="2">
    <source>
        <dbReference type="EMBL" id="ETW06997.1"/>
    </source>
</evidence>
<dbReference type="RefSeq" id="XP_008865072.1">
    <property type="nucleotide sequence ID" value="XM_008866850.1"/>
</dbReference>
<dbReference type="EMBL" id="KI913955">
    <property type="protein sequence ID" value="ETW06997.1"/>
    <property type="molecule type" value="Genomic_DNA"/>
</dbReference>
<dbReference type="OrthoDB" id="76955at2759"/>
<proteinExistence type="predicted"/>
<dbReference type="GeneID" id="20080146"/>
<name>A0A024UMC2_9STRA</name>
<dbReference type="VEuPathDB" id="FungiDB:H310_03096"/>
<evidence type="ECO:0000256" key="1">
    <source>
        <dbReference type="SAM" id="MobiDB-lite"/>
    </source>
</evidence>
<gene>
    <name evidence="2" type="ORF">H310_03096</name>
</gene>
<protein>
    <submittedName>
        <fullName evidence="2">Uncharacterized protein</fullName>
    </submittedName>
</protein>
<feature type="region of interest" description="Disordered" evidence="1">
    <location>
        <begin position="1"/>
        <end position="23"/>
    </location>
</feature>
<sequence>MVKLSYSPHTSATASTSSNPSTKWQSYFSIESWLPLPASALKPQPDFAPQPTAFTKEGDVDGWVFLGEETDPSQFTYADVASGKREQEAKDIQHVAQEYVVLPSTKSSH</sequence>
<organism evidence="2">
    <name type="scientific">Aphanomyces invadans</name>
    <dbReference type="NCBI Taxonomy" id="157072"/>
    <lineage>
        <taxon>Eukaryota</taxon>
        <taxon>Sar</taxon>
        <taxon>Stramenopiles</taxon>
        <taxon>Oomycota</taxon>
        <taxon>Saprolegniomycetes</taxon>
        <taxon>Saprolegniales</taxon>
        <taxon>Verrucalvaceae</taxon>
        <taxon>Aphanomyces</taxon>
    </lineage>
</organism>